<proteinExistence type="predicted"/>
<dbReference type="STRING" id="931089.CDES_13305"/>
<keyword evidence="2" id="KW-1185">Reference proteome</keyword>
<organism evidence="1 2">
    <name type="scientific">Corynebacterium deserti GIMN1.010</name>
    <dbReference type="NCBI Taxonomy" id="931089"/>
    <lineage>
        <taxon>Bacteria</taxon>
        <taxon>Bacillati</taxon>
        <taxon>Actinomycetota</taxon>
        <taxon>Actinomycetes</taxon>
        <taxon>Mycobacteriales</taxon>
        <taxon>Corynebacteriaceae</taxon>
        <taxon>Corynebacterium</taxon>
    </lineage>
</organism>
<reference evidence="1 2" key="1">
    <citation type="submission" date="2014-08" db="EMBL/GenBank/DDBJ databases">
        <title>Complete genome sequence of Corynebacterium deserti GIMN1.010 (=DSM 45689), isolated from desert sand in western China.</title>
        <authorList>
            <person name="Ruckert C."/>
            <person name="Albersmeier A."/>
            <person name="Kalinowski J."/>
        </authorList>
    </citation>
    <scope>NUCLEOTIDE SEQUENCE [LARGE SCALE GENOMIC DNA]</scope>
    <source>
        <strain evidence="1 2">GIMN1.010</strain>
    </source>
</reference>
<gene>
    <name evidence="1" type="ORF">CDES_13305</name>
</gene>
<dbReference type="AlphaFoldDB" id="A0A0M3QAA7"/>
<sequence length="63" mass="6836">MGKGAFILGFWTALCTTLLGMDFNTIINPIIEFFSTDIGAIIAQFSRVLFDFLYPANADAAAV</sequence>
<dbReference type="Proteomes" id="UP000068067">
    <property type="component" value="Chromosome"/>
</dbReference>
<dbReference type="PATRIC" id="fig|931089.4.peg.2693"/>
<evidence type="ECO:0000313" key="1">
    <source>
        <dbReference type="EMBL" id="ALC07003.1"/>
    </source>
</evidence>
<dbReference type="KEGG" id="cdx:CDES_13305"/>
<evidence type="ECO:0000313" key="2">
    <source>
        <dbReference type="Proteomes" id="UP000068067"/>
    </source>
</evidence>
<dbReference type="EMBL" id="CP009220">
    <property type="protein sequence ID" value="ALC07003.1"/>
    <property type="molecule type" value="Genomic_DNA"/>
</dbReference>
<protein>
    <submittedName>
        <fullName evidence="1">Uncharacterized protein</fullName>
    </submittedName>
</protein>
<name>A0A0M3QAA7_9CORY</name>
<accession>A0A0M3QAA7</accession>